<evidence type="ECO:0000313" key="1">
    <source>
        <dbReference type="EMBL" id="CAB4708106.1"/>
    </source>
</evidence>
<name>A0A6J6QBI3_9ZZZZ</name>
<organism evidence="1">
    <name type="scientific">freshwater metagenome</name>
    <dbReference type="NCBI Taxonomy" id="449393"/>
    <lineage>
        <taxon>unclassified sequences</taxon>
        <taxon>metagenomes</taxon>
        <taxon>ecological metagenomes</taxon>
    </lineage>
</organism>
<proteinExistence type="predicted"/>
<accession>A0A6J6QBI3</accession>
<dbReference type="EMBL" id="CAEZXR010000141">
    <property type="protein sequence ID" value="CAB4708106.1"/>
    <property type="molecule type" value="Genomic_DNA"/>
</dbReference>
<sequence>MANARVDTVSSRPLTLTAGSPISTLTTAAAAPAYAKERKKFPLCIDTWYDTTAPTPARANWPSES</sequence>
<dbReference type="AlphaFoldDB" id="A0A6J6QBI3"/>
<protein>
    <submittedName>
        <fullName evidence="1">Unannotated protein</fullName>
    </submittedName>
</protein>
<reference evidence="1" key="1">
    <citation type="submission" date="2020-05" db="EMBL/GenBank/DDBJ databases">
        <authorList>
            <person name="Chiriac C."/>
            <person name="Salcher M."/>
            <person name="Ghai R."/>
            <person name="Kavagutti S V."/>
        </authorList>
    </citation>
    <scope>NUCLEOTIDE SEQUENCE</scope>
</reference>
<gene>
    <name evidence="1" type="ORF">UFOPK2579_01289</name>
</gene>